<evidence type="ECO:0000313" key="1">
    <source>
        <dbReference type="EMBL" id="PCE25216.1"/>
    </source>
</evidence>
<dbReference type="AlphaFoldDB" id="A0A2A4EYI9"/>
<dbReference type="PANTHER" id="PTHR43179">
    <property type="entry name" value="RHAMNOSYLTRANSFERASE WBBL"/>
    <property type="match status" value="1"/>
</dbReference>
<comment type="caution">
    <text evidence="1">The sequence shown here is derived from an EMBL/GenBank/DDBJ whole genome shotgun (WGS) entry which is preliminary data.</text>
</comment>
<dbReference type="RefSeq" id="WP_096720351.1">
    <property type="nucleotide sequence ID" value="NZ_MTZV01000004.1"/>
</dbReference>
<dbReference type="InterPro" id="IPR029044">
    <property type="entry name" value="Nucleotide-diphossugar_trans"/>
</dbReference>
<organism evidence="1 2">
    <name type="scientific">Paraburkholderia acidicola</name>
    <dbReference type="NCBI Taxonomy" id="1912599"/>
    <lineage>
        <taxon>Bacteria</taxon>
        <taxon>Pseudomonadati</taxon>
        <taxon>Pseudomonadota</taxon>
        <taxon>Betaproteobacteria</taxon>
        <taxon>Burkholderiales</taxon>
        <taxon>Burkholderiaceae</taxon>
        <taxon>Paraburkholderia</taxon>
    </lineage>
</organism>
<sequence length="281" mass="31839">MIVTSVPRSEIEGLSVSVVVYRPNLAQLMSTLASFSAACDALRASRPAFPVEVYLVDNGGLPDISAALRDLHACNITCSIVTGHGNVGYGRGHNLAVAQTEHRYHLVLNPDIDLDRDALIEALNFFESQLDAGLLSPCIGDEEGRLQYLCRRYPTLLDLFVRGFLPARMRRFFVRRLARYEMQDAINERDTVWDPPIVSGCFMLFRTTVLKKLKGFDARYFLYFEDYDLSLRTHDIARVVYVPAVRVRHHGGGAARKGSAHIRMFVASAYKFFNRFGWKWL</sequence>
<protein>
    <submittedName>
        <fullName evidence="1">Glycosyl transferase</fullName>
    </submittedName>
</protein>
<dbReference type="GO" id="GO:0016740">
    <property type="term" value="F:transferase activity"/>
    <property type="evidence" value="ECO:0007669"/>
    <property type="project" value="UniProtKB-KW"/>
</dbReference>
<accession>A0A2A4EYI9</accession>
<reference evidence="1 2" key="1">
    <citation type="submission" date="2017-01" db="EMBL/GenBank/DDBJ databases">
        <title>Whole-Genome Shotgun Sequencing of Two beta-Proteobacterial Species in Search of the Bulgecin Biosynthetic Cluster.</title>
        <authorList>
            <person name="Horsman M.E."/>
            <person name="Marous D.R."/>
            <person name="Li R."/>
            <person name="Oliver R.A."/>
            <person name="Byun B."/>
            <person name="Emrich S.J."/>
            <person name="Boggess B."/>
            <person name="Townsend C.A."/>
            <person name="Mobashery S."/>
        </authorList>
    </citation>
    <scope>NUCLEOTIDE SEQUENCE [LARGE SCALE GENOMIC DNA]</scope>
    <source>
        <strain evidence="1 2">ATCC 31363</strain>
    </source>
</reference>
<dbReference type="PANTHER" id="PTHR43179:SF10">
    <property type="entry name" value="GLYCOSYL TRANSFERASE"/>
    <property type="match status" value="1"/>
</dbReference>
<dbReference type="EMBL" id="MTZV01000004">
    <property type="protein sequence ID" value="PCE25216.1"/>
    <property type="molecule type" value="Genomic_DNA"/>
</dbReference>
<dbReference type="Pfam" id="PF13641">
    <property type="entry name" value="Glyco_tranf_2_3"/>
    <property type="match status" value="1"/>
</dbReference>
<proteinExistence type="predicted"/>
<dbReference type="Proteomes" id="UP000218022">
    <property type="component" value="Unassembled WGS sequence"/>
</dbReference>
<evidence type="ECO:0000313" key="2">
    <source>
        <dbReference type="Proteomes" id="UP000218022"/>
    </source>
</evidence>
<gene>
    <name evidence="1" type="ORF">BWP39_11875</name>
</gene>
<dbReference type="SUPFAM" id="SSF53448">
    <property type="entry name" value="Nucleotide-diphospho-sugar transferases"/>
    <property type="match status" value="1"/>
</dbReference>
<dbReference type="OrthoDB" id="9771846at2"/>
<keyword evidence="1" id="KW-0808">Transferase</keyword>
<name>A0A2A4EYI9_9BURK</name>
<dbReference type="Gene3D" id="3.90.550.10">
    <property type="entry name" value="Spore Coat Polysaccharide Biosynthesis Protein SpsA, Chain A"/>
    <property type="match status" value="1"/>
</dbReference>